<name>A0A4R6WP29_9SPHI</name>
<feature type="transmembrane region" description="Helical" evidence="1">
    <location>
        <begin position="335"/>
        <end position="354"/>
    </location>
</feature>
<dbReference type="Pfam" id="PF05684">
    <property type="entry name" value="DUF819"/>
    <property type="match status" value="1"/>
</dbReference>
<feature type="transmembrane region" description="Helical" evidence="1">
    <location>
        <begin position="174"/>
        <end position="195"/>
    </location>
</feature>
<keyword evidence="3" id="KW-1185">Reference proteome</keyword>
<accession>A0A4R6WP29</accession>
<feature type="transmembrane region" description="Helical" evidence="1">
    <location>
        <begin position="278"/>
        <end position="297"/>
    </location>
</feature>
<feature type="transmembrane region" description="Helical" evidence="1">
    <location>
        <begin position="43"/>
        <end position="66"/>
    </location>
</feature>
<dbReference type="OrthoDB" id="653763at2"/>
<dbReference type="PANTHER" id="PTHR34289:SF8">
    <property type="entry name" value="DUF819 DOMAIN-CONTAINING PROTEIN"/>
    <property type="match status" value="1"/>
</dbReference>
<proteinExistence type="predicted"/>
<gene>
    <name evidence="2" type="ORF">CLV99_1343</name>
</gene>
<feature type="transmembrane region" description="Helical" evidence="1">
    <location>
        <begin position="12"/>
        <end position="31"/>
    </location>
</feature>
<dbReference type="EMBL" id="SNYV01000011">
    <property type="protein sequence ID" value="TDQ79891.1"/>
    <property type="molecule type" value="Genomic_DNA"/>
</dbReference>
<protein>
    <submittedName>
        <fullName evidence="2">Putative membrane protein</fullName>
    </submittedName>
</protein>
<evidence type="ECO:0000256" key="1">
    <source>
        <dbReference type="SAM" id="Phobius"/>
    </source>
</evidence>
<evidence type="ECO:0000313" key="3">
    <source>
        <dbReference type="Proteomes" id="UP000295292"/>
    </source>
</evidence>
<comment type="caution">
    <text evidence="2">The sequence shown here is derived from an EMBL/GenBank/DDBJ whole genome shotgun (WGS) entry which is preliminary data.</text>
</comment>
<feature type="transmembrane region" description="Helical" evidence="1">
    <location>
        <begin position="78"/>
        <end position="95"/>
    </location>
</feature>
<dbReference type="AlphaFoldDB" id="A0A4R6WP29"/>
<feature type="transmembrane region" description="Helical" evidence="1">
    <location>
        <begin position="237"/>
        <end position="258"/>
    </location>
</feature>
<dbReference type="Proteomes" id="UP000295292">
    <property type="component" value="Unassembled WGS sequence"/>
</dbReference>
<keyword evidence="1" id="KW-0472">Membrane</keyword>
<feature type="transmembrane region" description="Helical" evidence="1">
    <location>
        <begin position="107"/>
        <end position="131"/>
    </location>
</feature>
<feature type="transmembrane region" description="Helical" evidence="1">
    <location>
        <begin position="361"/>
        <end position="384"/>
    </location>
</feature>
<keyword evidence="1" id="KW-0812">Transmembrane</keyword>
<organism evidence="2 3">
    <name type="scientific">Sphingobacterium yanglingense</name>
    <dbReference type="NCBI Taxonomy" id="1437280"/>
    <lineage>
        <taxon>Bacteria</taxon>
        <taxon>Pseudomonadati</taxon>
        <taxon>Bacteroidota</taxon>
        <taxon>Sphingobacteriia</taxon>
        <taxon>Sphingobacteriales</taxon>
        <taxon>Sphingobacteriaceae</taxon>
        <taxon>Sphingobacterium</taxon>
    </lineage>
</organism>
<dbReference type="InterPro" id="IPR008537">
    <property type="entry name" value="DUF819"/>
</dbReference>
<feature type="transmembrane region" description="Helical" evidence="1">
    <location>
        <begin position="309"/>
        <end position="329"/>
    </location>
</feature>
<keyword evidence="1" id="KW-1133">Transmembrane helix</keyword>
<dbReference type="PANTHER" id="PTHR34289">
    <property type="entry name" value="PROTEIN, PUTATIVE (DUF819)-RELATED"/>
    <property type="match status" value="1"/>
</dbReference>
<dbReference type="RefSeq" id="WP_133583651.1">
    <property type="nucleotide sequence ID" value="NZ_SNYV01000011.1"/>
</dbReference>
<sequence>MDNQTVLAEPLITDTAVIVGILMAILGLVFYTSSLSNKYIKGFYNVIPPLLLCYFLPGILNSLHVFDGANSPLTAVGSRYLLPACLILFVISLDLKQMWALRKRAGLMFITGTIGILLGGPLAVWLVSLFAPQVVGGVGPDEVWRGLGSLAGSWIGGSANQVALKEILQPSPKLFSSIIAVDAVVAYLWMAFLLYGASKVKQFDKFFKADSRDVDELMKKMEEKTQANSRTPQTKDFIIMLALAFGGTGLATFLANPVADFLATNYPQLEQFSLTSGFFWIILFATIIGITLSFTPAKELENAGASKIGSVLLYMLIVTIGMQMDVSAIADNMGLFAVGIIWMSFHALLLLIVGKIFKVPFFYFAVGSMANVGGVASASVTSAAFHPSLISVGVILAVFGYAIGTYAGWLTAILMQMVSPI</sequence>
<feature type="transmembrane region" description="Helical" evidence="1">
    <location>
        <begin position="390"/>
        <end position="415"/>
    </location>
</feature>
<reference evidence="2 3" key="1">
    <citation type="submission" date="2019-03" db="EMBL/GenBank/DDBJ databases">
        <title>Genomic Encyclopedia of Archaeal and Bacterial Type Strains, Phase II (KMG-II): from individual species to whole genera.</title>
        <authorList>
            <person name="Goeker M."/>
        </authorList>
    </citation>
    <scope>NUCLEOTIDE SEQUENCE [LARGE SCALE GENOMIC DNA]</scope>
    <source>
        <strain evidence="2 3">DSM 28353</strain>
    </source>
</reference>
<evidence type="ECO:0000313" key="2">
    <source>
        <dbReference type="EMBL" id="TDQ79891.1"/>
    </source>
</evidence>